<name>A0ABX7MU05_9GAMM</name>
<dbReference type="InterPro" id="IPR001087">
    <property type="entry name" value="GDSL"/>
</dbReference>
<keyword evidence="2" id="KW-0732">Signal</keyword>
<evidence type="ECO:0000256" key="2">
    <source>
        <dbReference type="SAM" id="SignalP"/>
    </source>
</evidence>
<accession>A0ABX7MU05</accession>
<dbReference type="RefSeq" id="WP_206644132.1">
    <property type="nucleotide sequence ID" value="NZ_CP071247.1"/>
</dbReference>
<evidence type="ECO:0000256" key="1">
    <source>
        <dbReference type="ARBA" id="ARBA00022801"/>
    </source>
</evidence>
<dbReference type="PANTHER" id="PTHR45648">
    <property type="entry name" value="GDSL LIPASE/ACYLHYDROLASE FAMILY PROTEIN (AFU_ORTHOLOGUE AFUA_4G14700)"/>
    <property type="match status" value="1"/>
</dbReference>
<dbReference type="InterPro" id="IPR036514">
    <property type="entry name" value="SGNH_hydro_sf"/>
</dbReference>
<dbReference type="Proteomes" id="UP000663555">
    <property type="component" value="Chromosome"/>
</dbReference>
<protein>
    <submittedName>
        <fullName evidence="3">SGNH/GDSL hydrolase family protein</fullName>
    </submittedName>
</protein>
<dbReference type="EMBL" id="CP071247">
    <property type="protein sequence ID" value="QSP94925.1"/>
    <property type="molecule type" value="Genomic_DNA"/>
</dbReference>
<evidence type="ECO:0000313" key="3">
    <source>
        <dbReference type="EMBL" id="QSP94925.1"/>
    </source>
</evidence>
<proteinExistence type="predicted"/>
<feature type="signal peptide" evidence="2">
    <location>
        <begin position="1"/>
        <end position="28"/>
    </location>
</feature>
<organism evidence="3 4">
    <name type="scientific">Marinobacter salinisoli</name>
    <dbReference type="NCBI Taxonomy" id="2769486"/>
    <lineage>
        <taxon>Bacteria</taxon>
        <taxon>Pseudomonadati</taxon>
        <taxon>Pseudomonadota</taxon>
        <taxon>Gammaproteobacteria</taxon>
        <taxon>Pseudomonadales</taxon>
        <taxon>Marinobacteraceae</taxon>
        <taxon>Marinobacter</taxon>
    </lineage>
</organism>
<dbReference type="CDD" id="cd01846">
    <property type="entry name" value="fatty_acyltransferase_like"/>
    <property type="match status" value="1"/>
</dbReference>
<sequence length="318" mass="33904">MKYLRFGLTLRFTSLVVGLLASVSFAHAFDSFRIFGDSLSDTGNAAILTGGQVPERFTNGPVAVDVLTGFYNQQAVPFLAGGNNYAVGGATALGSETQFDANLPSQVNAYLAGNSLQADPSALHVVVVGSNDLFDAQDIRQTSVAEESSPARQDIRKAAEQRVSDAVASIELQLFKLVLAGAQHVLVGNAPDISLAPRTDVIVDSLKAAADDQQETKRAEKFYTYTSRLAAQFNQELASAVARIETLTGIDIIEWDLAGLLNSQIEDADVLGFTNTEDSCLADLQFPACEGYIFFDAVHPTTAVHQNAGAQLIQLTTP</sequence>
<dbReference type="SUPFAM" id="SSF52266">
    <property type="entry name" value="SGNH hydrolase"/>
    <property type="match status" value="1"/>
</dbReference>
<evidence type="ECO:0000313" key="4">
    <source>
        <dbReference type="Proteomes" id="UP000663555"/>
    </source>
</evidence>
<reference evidence="3 4" key="1">
    <citation type="submission" date="2021-03" db="EMBL/GenBank/DDBJ databases">
        <title>Genome sequencing of Marinobacter sp. LPB0319.</title>
        <authorList>
            <person name="Kim J."/>
        </authorList>
    </citation>
    <scope>NUCLEOTIDE SEQUENCE [LARGE SCALE GENOMIC DNA]</scope>
    <source>
        <strain evidence="3 4">LPB0319</strain>
    </source>
</reference>
<gene>
    <name evidence="3" type="ORF">LPB19_00415</name>
</gene>
<dbReference type="PANTHER" id="PTHR45648:SF22">
    <property type="entry name" value="GDSL LIPASE_ACYLHYDROLASE FAMILY PROTEIN (AFU_ORTHOLOGUE AFUA_4G14700)"/>
    <property type="match status" value="1"/>
</dbReference>
<feature type="chain" id="PRO_5045698294" evidence="2">
    <location>
        <begin position="29"/>
        <end position="318"/>
    </location>
</feature>
<dbReference type="Pfam" id="PF00657">
    <property type="entry name" value="Lipase_GDSL"/>
    <property type="match status" value="1"/>
</dbReference>
<keyword evidence="1 3" id="KW-0378">Hydrolase</keyword>
<dbReference type="InterPro" id="IPR051058">
    <property type="entry name" value="GDSL_Est/Lipase"/>
</dbReference>
<dbReference type="Gene3D" id="3.40.50.1110">
    <property type="entry name" value="SGNH hydrolase"/>
    <property type="match status" value="1"/>
</dbReference>
<dbReference type="GO" id="GO:0016787">
    <property type="term" value="F:hydrolase activity"/>
    <property type="evidence" value="ECO:0007669"/>
    <property type="project" value="UniProtKB-KW"/>
</dbReference>
<keyword evidence="4" id="KW-1185">Reference proteome</keyword>